<accession>A0A831SQJ9</accession>
<proteinExistence type="inferred from homology"/>
<comment type="caution">
    <text evidence="4">The sequence shown here is derived from an EMBL/GenBank/DDBJ whole genome shotgun (WGS) entry which is preliminary data.</text>
</comment>
<dbReference type="PRINTS" id="PR00080">
    <property type="entry name" value="SDRFAMILY"/>
</dbReference>
<dbReference type="GO" id="GO:0016020">
    <property type="term" value="C:membrane"/>
    <property type="evidence" value="ECO:0007669"/>
    <property type="project" value="TreeGrafter"/>
</dbReference>
<dbReference type="PANTHER" id="PTHR44196">
    <property type="entry name" value="DEHYDROGENASE/REDUCTASE SDR FAMILY MEMBER 7B"/>
    <property type="match status" value="1"/>
</dbReference>
<dbReference type="EMBL" id="DSBW01000021">
    <property type="protein sequence ID" value="HED30270.1"/>
    <property type="molecule type" value="Genomic_DNA"/>
</dbReference>
<protein>
    <submittedName>
        <fullName evidence="4">SDR family oxidoreductase</fullName>
    </submittedName>
</protein>
<reference evidence="4" key="1">
    <citation type="journal article" date="2020" name="mSystems">
        <title>Genome- and Community-Level Interaction Insights into Carbon Utilization and Element Cycling Functions of Hydrothermarchaeota in Hydrothermal Sediment.</title>
        <authorList>
            <person name="Zhou Z."/>
            <person name="Liu Y."/>
            <person name="Xu W."/>
            <person name="Pan J."/>
            <person name="Luo Z.H."/>
            <person name="Li M."/>
        </authorList>
    </citation>
    <scope>NUCLEOTIDE SEQUENCE [LARGE SCALE GENOMIC DNA]</scope>
    <source>
        <strain evidence="4">SpSt-1181</strain>
    </source>
</reference>
<dbReference type="Gene3D" id="3.40.50.720">
    <property type="entry name" value="NAD(P)-binding Rossmann-like Domain"/>
    <property type="match status" value="1"/>
</dbReference>
<sequence length="272" mass="29163">MGSVLITGATSGIGEAFARQYAAKNSHLLLVARSQEMLRSLAERLAGSWNIRVDIFPLDLSDTCSAERLVAFCREKQLAIDILVNNAGFGLAGPFSNAQAEEIENMVNLHNLTMMKLSSLLLPDMLKRGQGGIINVSSITAFQGVPFNAVYAATKAFTLSLSEALHEELKGSGVHVCAVCPGLTKTPLFEKTGVDPHKTLLPVGDPAPVVKAAIKALERNKPLVVPGLVNKILIHGGRLLPRSLMVRMGVLLARNQTSDCRRPSTRNSCNNG</sequence>
<evidence type="ECO:0000313" key="4">
    <source>
        <dbReference type="EMBL" id="HED30270.1"/>
    </source>
</evidence>
<dbReference type="InterPro" id="IPR020904">
    <property type="entry name" value="Sc_DH/Rdtase_CS"/>
</dbReference>
<dbReference type="InterPro" id="IPR036291">
    <property type="entry name" value="NAD(P)-bd_dom_sf"/>
</dbReference>
<dbReference type="PANTHER" id="PTHR44196:SF2">
    <property type="entry name" value="SHORT-CHAIN DEHYDROGENASE-RELATED"/>
    <property type="match status" value="1"/>
</dbReference>
<evidence type="ECO:0000256" key="2">
    <source>
        <dbReference type="ARBA" id="ARBA00023002"/>
    </source>
</evidence>
<dbReference type="InterPro" id="IPR002347">
    <property type="entry name" value="SDR_fam"/>
</dbReference>
<dbReference type="GO" id="GO:0016491">
    <property type="term" value="F:oxidoreductase activity"/>
    <property type="evidence" value="ECO:0007669"/>
    <property type="project" value="UniProtKB-KW"/>
</dbReference>
<dbReference type="Pfam" id="PF00106">
    <property type="entry name" value="adh_short"/>
    <property type="match status" value="1"/>
</dbReference>
<dbReference type="PROSITE" id="PS00061">
    <property type="entry name" value="ADH_SHORT"/>
    <property type="match status" value="1"/>
</dbReference>
<comment type="similarity">
    <text evidence="1 3">Belongs to the short-chain dehydrogenases/reductases (SDR) family.</text>
</comment>
<dbReference type="Proteomes" id="UP000886335">
    <property type="component" value="Unassembled WGS sequence"/>
</dbReference>
<dbReference type="PIRSF" id="PIRSF000126">
    <property type="entry name" value="11-beta-HSD1"/>
    <property type="match status" value="1"/>
</dbReference>
<organism evidence="4">
    <name type="scientific">Prosthecochloris aestuarii</name>
    <dbReference type="NCBI Taxonomy" id="1102"/>
    <lineage>
        <taxon>Bacteria</taxon>
        <taxon>Pseudomonadati</taxon>
        <taxon>Chlorobiota</taxon>
        <taxon>Chlorobiia</taxon>
        <taxon>Chlorobiales</taxon>
        <taxon>Chlorobiaceae</taxon>
        <taxon>Prosthecochloris</taxon>
    </lineage>
</organism>
<gene>
    <name evidence="4" type="ORF">ENN50_00970</name>
</gene>
<dbReference type="PRINTS" id="PR00081">
    <property type="entry name" value="GDHRDH"/>
</dbReference>
<dbReference type="SUPFAM" id="SSF51735">
    <property type="entry name" value="NAD(P)-binding Rossmann-fold domains"/>
    <property type="match status" value="1"/>
</dbReference>
<keyword evidence="2" id="KW-0560">Oxidoreductase</keyword>
<dbReference type="AlphaFoldDB" id="A0A831SQJ9"/>
<name>A0A831SQJ9_PROAE</name>
<evidence type="ECO:0000256" key="3">
    <source>
        <dbReference type="RuleBase" id="RU000363"/>
    </source>
</evidence>
<evidence type="ECO:0000256" key="1">
    <source>
        <dbReference type="ARBA" id="ARBA00006484"/>
    </source>
</evidence>